<dbReference type="Gene3D" id="1.20.1740.10">
    <property type="entry name" value="Amino acid/polyamine transporter I"/>
    <property type="match status" value="1"/>
</dbReference>
<evidence type="ECO:0000256" key="2">
    <source>
        <dbReference type="ARBA" id="ARBA00022448"/>
    </source>
</evidence>
<feature type="transmembrane region" description="Helical" evidence="6">
    <location>
        <begin position="127"/>
        <end position="146"/>
    </location>
</feature>
<dbReference type="GO" id="GO:0006865">
    <property type="term" value="P:amino acid transport"/>
    <property type="evidence" value="ECO:0007669"/>
    <property type="project" value="InterPro"/>
</dbReference>
<dbReference type="PIRSF" id="PIRSF006060">
    <property type="entry name" value="AA_transporter"/>
    <property type="match status" value="1"/>
</dbReference>
<dbReference type="Proteomes" id="UP000014568">
    <property type="component" value="Unassembled WGS sequence"/>
</dbReference>
<evidence type="ECO:0000313" key="8">
    <source>
        <dbReference type="EMBL" id="EPF75570.1"/>
    </source>
</evidence>
<name>S3N6G6_9GAMM</name>
<dbReference type="OrthoDB" id="5297508at2"/>
<dbReference type="RefSeq" id="WP_016655647.1">
    <property type="nucleotide sequence ID" value="NZ_KE340352.1"/>
</dbReference>
<dbReference type="GO" id="GO:0055085">
    <property type="term" value="P:transmembrane transport"/>
    <property type="evidence" value="ECO:0007669"/>
    <property type="project" value="InterPro"/>
</dbReference>
<reference evidence="8 9" key="1">
    <citation type="submission" date="2013-06" db="EMBL/GenBank/DDBJ databases">
        <title>The Genome Sequence of Acinetobacter rudis CIP 110305.</title>
        <authorList>
            <consortium name="The Broad Institute Genome Sequencing Platform"/>
            <consortium name="The Broad Institute Genome Sequencing Center for Infectious Disease"/>
            <person name="Cerqueira G."/>
            <person name="Feldgarden M."/>
            <person name="Courvalin P."/>
            <person name="Perichon B."/>
            <person name="Grillot-Courvalin C."/>
            <person name="Clermont D."/>
            <person name="Rocha E."/>
            <person name="Yoon E.-J."/>
            <person name="Nemec A."/>
            <person name="Young S.K."/>
            <person name="Zeng Q."/>
            <person name="Gargeya S."/>
            <person name="Fitzgerald M."/>
            <person name="Abouelleil A."/>
            <person name="Alvarado L."/>
            <person name="Berlin A.M."/>
            <person name="Chapman S.B."/>
            <person name="Dewar J."/>
            <person name="Goldberg J."/>
            <person name="Griggs A."/>
            <person name="Gujja S."/>
            <person name="Hansen M."/>
            <person name="Howarth C."/>
            <person name="Imamovic A."/>
            <person name="Larimer J."/>
            <person name="McCowan C."/>
            <person name="Murphy C."/>
            <person name="Pearson M."/>
            <person name="Priest M."/>
            <person name="Roberts A."/>
            <person name="Saif S."/>
            <person name="Shea T."/>
            <person name="Sykes S."/>
            <person name="Wortman J."/>
            <person name="Nusbaum C."/>
            <person name="Birren B."/>
        </authorList>
    </citation>
    <scope>NUCLEOTIDE SEQUENCE [LARGE SCALE GENOMIC DNA]</scope>
    <source>
        <strain evidence="8 9">CIP 110305</strain>
    </source>
</reference>
<keyword evidence="5 6" id="KW-0472">Membrane</keyword>
<feature type="transmembrane region" description="Helical" evidence="6">
    <location>
        <begin position="47"/>
        <end position="66"/>
    </location>
</feature>
<protein>
    <submittedName>
        <fullName evidence="8">GABA permease</fullName>
    </submittedName>
</protein>
<feature type="domain" description="Amino acid permease/ SLC12A" evidence="7">
    <location>
        <begin position="20"/>
        <end position="433"/>
    </location>
</feature>
<feature type="transmembrane region" description="Helical" evidence="6">
    <location>
        <begin position="402"/>
        <end position="424"/>
    </location>
</feature>
<feature type="transmembrane region" description="Helical" evidence="6">
    <location>
        <begin position="87"/>
        <end position="107"/>
    </location>
</feature>
<feature type="transmembrane region" description="Helical" evidence="6">
    <location>
        <begin position="20"/>
        <end position="41"/>
    </location>
</feature>
<organism evidence="8 9">
    <name type="scientific">Acinetobacter rudis CIP 110305</name>
    <dbReference type="NCBI Taxonomy" id="421052"/>
    <lineage>
        <taxon>Bacteria</taxon>
        <taxon>Pseudomonadati</taxon>
        <taxon>Pseudomonadota</taxon>
        <taxon>Gammaproteobacteria</taxon>
        <taxon>Moraxellales</taxon>
        <taxon>Moraxellaceae</taxon>
        <taxon>Acinetobacter</taxon>
    </lineage>
</organism>
<feature type="transmembrane region" description="Helical" evidence="6">
    <location>
        <begin position="199"/>
        <end position="221"/>
    </location>
</feature>
<dbReference type="AlphaFoldDB" id="S3N6G6"/>
<dbReference type="STRING" id="632955.GCA_000829675_02273"/>
<sequence>MAQPNNFQPKLVEGLTNKQIVMISIGGVIGAGLFIGSSAAIAKAGPAVILSYLITSIVVFFVMRMLGEMAVMQPDTGSFSTYASKAIGDWAGCTIGWLYWWFWVLVIPVEAIAGAEILHAWFPVLPTWSYALLFVLILSLANLFEVKNFGVFEFWFSTIKVVAILLFIIICGTAVFGFWPLADVSGIANLYQNGGFMPYGFGGIMGGILITAFSFFGVEILSIAAAESANPAEKIRRATNLVIYRIILFFVVSIFLAVALVDWRSAGFKEYGTFQYVLMTLNVPGTKLIMDSVVFVAVASCMNAALYTASRMLFSLGARNNAPAFVTKLTPNNVPRVAVLLSCAVGILGCLANYFFPGQVLTFLLSTTGAIALLVYLVIAISQLRLRKRCEAQNIDIPYKMWLFPWITWLVIITIIAVLGYMFFSPDYRYETLMSLSVSLIVVLFSVIATRKNKAKAAAAQDVHPTV</sequence>
<keyword evidence="2" id="KW-0813">Transport</keyword>
<comment type="caution">
    <text evidence="8">The sequence shown here is derived from an EMBL/GenBank/DDBJ whole genome shotgun (WGS) entry which is preliminary data.</text>
</comment>
<feature type="transmembrane region" description="Helical" evidence="6">
    <location>
        <begin position="337"/>
        <end position="356"/>
    </location>
</feature>
<feature type="transmembrane region" description="Helical" evidence="6">
    <location>
        <begin position="288"/>
        <end position="309"/>
    </location>
</feature>
<dbReference type="HOGENOM" id="CLU_007946_9_2_6"/>
<evidence type="ECO:0000259" key="7">
    <source>
        <dbReference type="Pfam" id="PF00324"/>
    </source>
</evidence>
<dbReference type="InterPro" id="IPR004841">
    <property type="entry name" value="AA-permease/SLC12A_dom"/>
</dbReference>
<dbReference type="PATRIC" id="fig|421052.3.peg.1209"/>
<evidence type="ECO:0000256" key="1">
    <source>
        <dbReference type="ARBA" id="ARBA00004141"/>
    </source>
</evidence>
<gene>
    <name evidence="8" type="ORF">F945_01235</name>
</gene>
<dbReference type="InterPro" id="IPR004840">
    <property type="entry name" value="Amino_acid_permease_CS"/>
</dbReference>
<evidence type="ECO:0000313" key="9">
    <source>
        <dbReference type="Proteomes" id="UP000014568"/>
    </source>
</evidence>
<keyword evidence="4 6" id="KW-1133">Transmembrane helix</keyword>
<dbReference type="PROSITE" id="PS00218">
    <property type="entry name" value="AMINO_ACID_PERMEASE_1"/>
    <property type="match status" value="1"/>
</dbReference>
<keyword evidence="9" id="KW-1185">Reference proteome</keyword>
<feature type="transmembrane region" description="Helical" evidence="6">
    <location>
        <begin position="242"/>
        <end position="261"/>
    </location>
</feature>
<dbReference type="Pfam" id="PF00324">
    <property type="entry name" value="AA_permease"/>
    <property type="match status" value="1"/>
</dbReference>
<dbReference type="GO" id="GO:0016020">
    <property type="term" value="C:membrane"/>
    <property type="evidence" value="ECO:0007669"/>
    <property type="project" value="UniProtKB-SubCell"/>
</dbReference>
<keyword evidence="3 6" id="KW-0812">Transmembrane</keyword>
<evidence type="ECO:0000256" key="6">
    <source>
        <dbReference type="SAM" id="Phobius"/>
    </source>
</evidence>
<evidence type="ECO:0000256" key="3">
    <source>
        <dbReference type="ARBA" id="ARBA00022692"/>
    </source>
</evidence>
<evidence type="ECO:0000256" key="4">
    <source>
        <dbReference type="ARBA" id="ARBA00022989"/>
    </source>
</evidence>
<dbReference type="FunFam" id="1.20.1740.10:FF:000001">
    <property type="entry name" value="Amino acid permease"/>
    <property type="match status" value="1"/>
</dbReference>
<dbReference type="EMBL" id="ATGI01000013">
    <property type="protein sequence ID" value="EPF75570.1"/>
    <property type="molecule type" value="Genomic_DNA"/>
</dbReference>
<proteinExistence type="predicted"/>
<comment type="subcellular location">
    <subcellularLocation>
        <location evidence="1">Membrane</location>
        <topology evidence="1">Multi-pass membrane protein</topology>
    </subcellularLocation>
</comment>
<dbReference type="PANTHER" id="PTHR43495:SF5">
    <property type="entry name" value="GAMMA-AMINOBUTYRIC ACID PERMEASE"/>
    <property type="match status" value="1"/>
</dbReference>
<accession>S3N6G6</accession>
<feature type="transmembrane region" description="Helical" evidence="6">
    <location>
        <begin position="158"/>
        <end position="179"/>
    </location>
</feature>
<dbReference type="eggNOG" id="COG1113">
    <property type="taxonomic scope" value="Bacteria"/>
</dbReference>
<evidence type="ECO:0000256" key="5">
    <source>
        <dbReference type="ARBA" id="ARBA00023136"/>
    </source>
</evidence>
<feature type="transmembrane region" description="Helical" evidence="6">
    <location>
        <begin position="362"/>
        <end position="381"/>
    </location>
</feature>
<feature type="transmembrane region" description="Helical" evidence="6">
    <location>
        <begin position="430"/>
        <end position="449"/>
    </location>
</feature>
<dbReference type="PANTHER" id="PTHR43495">
    <property type="entry name" value="GABA PERMEASE"/>
    <property type="match status" value="1"/>
</dbReference>